<dbReference type="Pfam" id="PF00005">
    <property type="entry name" value="ABC_tran"/>
    <property type="match status" value="1"/>
</dbReference>
<evidence type="ECO:0000259" key="4">
    <source>
        <dbReference type="PROSITE" id="PS50893"/>
    </source>
</evidence>
<dbReference type="PROSITE" id="PS50893">
    <property type="entry name" value="ABC_TRANSPORTER_2"/>
    <property type="match status" value="1"/>
</dbReference>
<dbReference type="InterPro" id="IPR003439">
    <property type="entry name" value="ABC_transporter-like_ATP-bd"/>
</dbReference>
<dbReference type="PANTHER" id="PTHR42939:SF1">
    <property type="entry name" value="ABC TRANSPORTER ATP-BINDING PROTEIN ALBC-RELATED"/>
    <property type="match status" value="1"/>
</dbReference>
<evidence type="ECO:0000313" key="6">
    <source>
        <dbReference type="Proteomes" id="UP000250434"/>
    </source>
</evidence>
<dbReference type="InterPro" id="IPR017871">
    <property type="entry name" value="ABC_transporter-like_CS"/>
</dbReference>
<feature type="domain" description="ABC transporter" evidence="4">
    <location>
        <begin position="2"/>
        <end position="219"/>
    </location>
</feature>
<dbReference type="InterPro" id="IPR003593">
    <property type="entry name" value="AAA+_ATPase"/>
</dbReference>
<dbReference type="Proteomes" id="UP000250434">
    <property type="component" value="Chromosome"/>
</dbReference>
<sequence>MIRLESVSQRHRRGPLVVEDVDLEIKPGEPIVVLGENGSGKSTLLRVIAGCGTPSEGRVTGRPPTVGYVPDRFPAHLRMPASSYLRHLQRVRPRARRSADPADLLRRLGFTGGLDTPMSRLSKGNAQKVGLVQALTSGAALLVLDEPWSGLDVGVRPVLTEVISALAPATALVLTDHTGTADALPHHRKLRLRERRLTAEPDGEGTVVITLSCRGELAGPLLAEASRLGATVEEVRRT</sequence>
<dbReference type="InterPro" id="IPR027417">
    <property type="entry name" value="P-loop_NTPase"/>
</dbReference>
<evidence type="ECO:0000256" key="3">
    <source>
        <dbReference type="ARBA" id="ARBA00022840"/>
    </source>
</evidence>
<dbReference type="SMART" id="SM00382">
    <property type="entry name" value="AAA"/>
    <property type="match status" value="1"/>
</dbReference>
<keyword evidence="3" id="KW-0067">ATP-binding</keyword>
<dbReference type="KEGG" id="aab:A4R43_20875"/>
<dbReference type="Gene3D" id="3.40.50.300">
    <property type="entry name" value="P-loop containing nucleotide triphosphate hydrolases"/>
    <property type="match status" value="1"/>
</dbReference>
<dbReference type="SUPFAM" id="SSF52540">
    <property type="entry name" value="P-loop containing nucleoside triphosphate hydrolases"/>
    <property type="match status" value="1"/>
</dbReference>
<evidence type="ECO:0000256" key="2">
    <source>
        <dbReference type="ARBA" id="ARBA00022741"/>
    </source>
</evidence>
<dbReference type="PANTHER" id="PTHR42939">
    <property type="entry name" value="ABC TRANSPORTER ATP-BINDING PROTEIN ALBC-RELATED"/>
    <property type="match status" value="1"/>
</dbReference>
<keyword evidence="2" id="KW-0547">Nucleotide-binding</keyword>
<dbReference type="RefSeq" id="WP_236809169.1">
    <property type="nucleotide sequence ID" value="NZ_CP015163.1"/>
</dbReference>
<dbReference type="InterPro" id="IPR051782">
    <property type="entry name" value="ABC_Transporter_VariousFunc"/>
</dbReference>
<gene>
    <name evidence="5" type="ORF">A4R43_20875</name>
</gene>
<accession>A0A344L9D0</accession>
<organism evidence="5 6">
    <name type="scientific">Amycolatopsis albispora</name>
    <dbReference type="NCBI Taxonomy" id="1804986"/>
    <lineage>
        <taxon>Bacteria</taxon>
        <taxon>Bacillati</taxon>
        <taxon>Actinomycetota</taxon>
        <taxon>Actinomycetes</taxon>
        <taxon>Pseudonocardiales</taxon>
        <taxon>Pseudonocardiaceae</taxon>
        <taxon>Amycolatopsis</taxon>
    </lineage>
</organism>
<evidence type="ECO:0000313" key="5">
    <source>
        <dbReference type="EMBL" id="AXB44654.1"/>
    </source>
</evidence>
<protein>
    <recommendedName>
        <fullName evidence="4">ABC transporter domain-containing protein</fullName>
    </recommendedName>
</protein>
<keyword evidence="1" id="KW-0813">Transport</keyword>
<dbReference type="GO" id="GO:0016887">
    <property type="term" value="F:ATP hydrolysis activity"/>
    <property type="evidence" value="ECO:0007669"/>
    <property type="project" value="InterPro"/>
</dbReference>
<name>A0A344L9D0_9PSEU</name>
<proteinExistence type="predicted"/>
<evidence type="ECO:0000256" key="1">
    <source>
        <dbReference type="ARBA" id="ARBA00022448"/>
    </source>
</evidence>
<dbReference type="EMBL" id="CP015163">
    <property type="protein sequence ID" value="AXB44654.1"/>
    <property type="molecule type" value="Genomic_DNA"/>
</dbReference>
<dbReference type="AlphaFoldDB" id="A0A344L9D0"/>
<dbReference type="PROSITE" id="PS00211">
    <property type="entry name" value="ABC_TRANSPORTER_1"/>
    <property type="match status" value="1"/>
</dbReference>
<keyword evidence="6" id="KW-1185">Reference proteome</keyword>
<dbReference type="GO" id="GO:0005524">
    <property type="term" value="F:ATP binding"/>
    <property type="evidence" value="ECO:0007669"/>
    <property type="project" value="UniProtKB-KW"/>
</dbReference>
<reference evidence="5 6" key="1">
    <citation type="submission" date="2016-04" db="EMBL/GenBank/DDBJ databases">
        <title>Complete genome sequence and analysis of deep-sea sediment isolate, Amycolatopsis sp. WP1.</title>
        <authorList>
            <person name="Wang H."/>
            <person name="Chen S."/>
            <person name="Wu Q."/>
        </authorList>
    </citation>
    <scope>NUCLEOTIDE SEQUENCE [LARGE SCALE GENOMIC DNA]</scope>
    <source>
        <strain evidence="5 6">WP1</strain>
    </source>
</reference>